<dbReference type="SUPFAM" id="SSF56349">
    <property type="entry name" value="DNA breaking-rejoining enzymes"/>
    <property type="match status" value="1"/>
</dbReference>
<accession>A0A164LQC2</accession>
<sequence>MITLTISTLKPQSPFYEQLLDKVDEQLLHFRDARDIFILDKMNERYLKYYINHVVDKPWNNHIFLIMIVYKEKNLDVKTIEKTINVINLRLRNLFDYFHLTEMTDLNIETHMYQYFKGEIFEEHSDHIRAAFLSNYRSCSYSTNKWAQTKISNEQQEYFHRFIFLMPTYDSRDFSFTKAAKDQTKNSRKSETDAIVPLLPQIRAEGHFRRNQINRLRQAYLKACEQTKTQNEVMPLDFHYDEPERIGERFYFRLWDKKSFVLNHQEQFSKGTIKAAMTRTRCYSDDNNHYFVEFIKAERFKDDDEPEGLWFIKLFEYNVIGEWHNNATDEEIKLKRKLLNEWGYGKENSSENPTPFKSDHKGILTPSTFVSVHKDKAKGILFDVEPLYAAATFGLLTLDICTTTGARLNELLQISNTKECIRTVKVDKKLRFSFHVVPKGRDGLEAFNISEQTMKIIQSVGLMLKNHYGTDKIPGVEYRGIRKHLFPKPKPYFFQYHKKSFQYKTITANLRFLLHGLKFETEEGKPVVVKTHLLRHAFATEAVQRQKLPIDIVAKILHQRDAGVTSYYSEPTSSQVAQSISDLHDVISDYIDIDEAILRNPEELEKELEEYKETVGVFNNVVGGTCVTNHVCPIKMACLGCQAKIPQPEKKQELLEVIDLSKDMEKRYSAMGLKIDVKKAKVMRKHARNELKEIESIEKYREEQKYEPNIQFQK</sequence>
<dbReference type="Gene3D" id="1.10.443.10">
    <property type="entry name" value="Intergrase catalytic core"/>
    <property type="match status" value="1"/>
</dbReference>
<proteinExistence type="predicted"/>
<evidence type="ECO:0000313" key="2">
    <source>
        <dbReference type="EMBL" id="KZD56629.1"/>
    </source>
</evidence>
<protein>
    <submittedName>
        <fullName evidence="2">Phage integrase family protein</fullName>
    </submittedName>
</protein>
<gene>
    <name evidence="2" type="ORF">B4088_5073</name>
</gene>
<dbReference type="GO" id="GO:0003677">
    <property type="term" value="F:DNA binding"/>
    <property type="evidence" value="ECO:0007669"/>
    <property type="project" value="InterPro"/>
</dbReference>
<name>A0A164LQC2_BACCE</name>
<evidence type="ECO:0000313" key="3">
    <source>
        <dbReference type="Proteomes" id="UP000076482"/>
    </source>
</evidence>
<comment type="caution">
    <text evidence="2">The sequence shown here is derived from an EMBL/GenBank/DDBJ whole genome shotgun (WGS) entry which is preliminary data.</text>
</comment>
<dbReference type="Proteomes" id="UP000076482">
    <property type="component" value="Unassembled WGS sequence"/>
</dbReference>
<dbReference type="PATRIC" id="fig|1396.535.peg.2033"/>
<dbReference type="AlphaFoldDB" id="A0A164LQC2"/>
<organism evidence="2 3">
    <name type="scientific">Bacillus cereus</name>
    <dbReference type="NCBI Taxonomy" id="1396"/>
    <lineage>
        <taxon>Bacteria</taxon>
        <taxon>Bacillati</taxon>
        <taxon>Bacillota</taxon>
        <taxon>Bacilli</taxon>
        <taxon>Bacillales</taxon>
        <taxon>Bacillaceae</taxon>
        <taxon>Bacillus</taxon>
        <taxon>Bacillus cereus group</taxon>
    </lineage>
</organism>
<evidence type="ECO:0000256" key="1">
    <source>
        <dbReference type="ARBA" id="ARBA00023172"/>
    </source>
</evidence>
<dbReference type="InterPro" id="IPR011010">
    <property type="entry name" value="DNA_brk_join_enz"/>
</dbReference>
<dbReference type="GO" id="GO:0006310">
    <property type="term" value="P:DNA recombination"/>
    <property type="evidence" value="ECO:0007669"/>
    <property type="project" value="UniProtKB-KW"/>
</dbReference>
<dbReference type="EMBL" id="LJKE01000094">
    <property type="protein sequence ID" value="KZD56629.1"/>
    <property type="molecule type" value="Genomic_DNA"/>
</dbReference>
<keyword evidence="1" id="KW-0233">DNA recombination</keyword>
<dbReference type="GO" id="GO:0015074">
    <property type="term" value="P:DNA integration"/>
    <property type="evidence" value="ECO:0007669"/>
    <property type="project" value="InterPro"/>
</dbReference>
<reference evidence="2 3" key="1">
    <citation type="submission" date="2015-09" db="EMBL/GenBank/DDBJ databases">
        <title>Bacillus cereus food isolates.</title>
        <authorList>
            <person name="Boekhorst J."/>
        </authorList>
    </citation>
    <scope>NUCLEOTIDE SEQUENCE [LARGE SCALE GENOMIC DNA]</scope>
    <source>
        <strain evidence="2 3">B4088</strain>
    </source>
</reference>
<dbReference type="InterPro" id="IPR013762">
    <property type="entry name" value="Integrase-like_cat_sf"/>
</dbReference>